<reference evidence="2" key="3">
    <citation type="submission" date="2011-03" db="EMBL/GenBank/DDBJ databases">
        <title>Annotation of Magnaporthe poae ATCC 64411.</title>
        <authorList>
            <person name="Ma L.-J."/>
            <person name="Dead R."/>
            <person name="Young S.K."/>
            <person name="Zeng Q."/>
            <person name="Gargeya S."/>
            <person name="Fitzgerald M."/>
            <person name="Haas B."/>
            <person name="Abouelleil A."/>
            <person name="Alvarado L."/>
            <person name="Arachchi H.M."/>
            <person name="Berlin A."/>
            <person name="Brown A."/>
            <person name="Chapman S.B."/>
            <person name="Chen Z."/>
            <person name="Dunbar C."/>
            <person name="Freedman E."/>
            <person name="Gearin G."/>
            <person name="Gellesch M."/>
            <person name="Goldberg J."/>
            <person name="Griggs A."/>
            <person name="Gujja S."/>
            <person name="Heiman D."/>
            <person name="Howarth C."/>
            <person name="Larson L."/>
            <person name="Lui A."/>
            <person name="MacDonald P.J.P."/>
            <person name="Mehta T."/>
            <person name="Montmayeur A."/>
            <person name="Murphy C."/>
            <person name="Neiman D."/>
            <person name="Pearson M."/>
            <person name="Priest M."/>
            <person name="Roberts A."/>
            <person name="Saif S."/>
            <person name="Shea T."/>
            <person name="Shenoy N."/>
            <person name="Sisk P."/>
            <person name="Stolte C."/>
            <person name="Sykes S."/>
            <person name="Yandava C."/>
            <person name="Wortman J."/>
            <person name="Nusbaum C."/>
            <person name="Birren B."/>
        </authorList>
    </citation>
    <scope>NUCLEOTIDE SEQUENCE</scope>
    <source>
        <strain evidence="2">ATCC 64411</strain>
    </source>
</reference>
<dbReference type="EMBL" id="GL876980">
    <property type="protein sequence ID" value="KLU92348.1"/>
    <property type="molecule type" value="Genomic_DNA"/>
</dbReference>
<dbReference type="Proteomes" id="UP000011715">
    <property type="component" value="Unassembled WGS sequence"/>
</dbReference>
<reference evidence="3" key="4">
    <citation type="journal article" date="2015" name="G3 (Bethesda)">
        <title>Genome sequences of three phytopathogenic species of the Magnaporthaceae family of fungi.</title>
        <authorList>
            <person name="Okagaki L.H."/>
            <person name="Nunes C.C."/>
            <person name="Sailsbery J."/>
            <person name="Clay B."/>
            <person name="Brown D."/>
            <person name="John T."/>
            <person name="Oh Y."/>
            <person name="Young N."/>
            <person name="Fitzgerald M."/>
            <person name="Haas B.J."/>
            <person name="Zeng Q."/>
            <person name="Young S."/>
            <person name="Adiconis X."/>
            <person name="Fan L."/>
            <person name="Levin J.Z."/>
            <person name="Mitchell T.K."/>
            <person name="Okubara P.A."/>
            <person name="Farman M.L."/>
            <person name="Kohn L.M."/>
            <person name="Birren B."/>
            <person name="Ma L.-J."/>
            <person name="Dean R.A."/>
        </authorList>
    </citation>
    <scope>NUCLEOTIDE SEQUENCE</scope>
    <source>
        <strain evidence="3">ATCC 64411 / 73-15</strain>
    </source>
</reference>
<feature type="region of interest" description="Disordered" evidence="1">
    <location>
        <begin position="1"/>
        <end position="32"/>
    </location>
</feature>
<evidence type="ECO:0000313" key="3">
    <source>
        <dbReference type="EnsemblFungi" id="MAPG_11294T0"/>
    </source>
</evidence>
<reference evidence="2" key="1">
    <citation type="submission" date="2010-05" db="EMBL/GenBank/DDBJ databases">
        <title>The Genome Sequence of Magnaporthe poae strain ATCC 64411.</title>
        <authorList>
            <consortium name="The Broad Institute Genome Sequencing Platform"/>
            <consortium name="Broad Institute Genome Sequencing Center for Infectious Disease"/>
            <person name="Ma L.-J."/>
            <person name="Dead R."/>
            <person name="Young S."/>
            <person name="Zeng Q."/>
            <person name="Koehrsen M."/>
            <person name="Alvarado L."/>
            <person name="Berlin A."/>
            <person name="Chapman S.B."/>
            <person name="Chen Z."/>
            <person name="Freedman E."/>
            <person name="Gellesch M."/>
            <person name="Goldberg J."/>
            <person name="Griggs A."/>
            <person name="Gujja S."/>
            <person name="Heilman E.R."/>
            <person name="Heiman D."/>
            <person name="Hepburn T."/>
            <person name="Howarth C."/>
            <person name="Jen D."/>
            <person name="Larson L."/>
            <person name="Mehta T."/>
            <person name="Neiman D."/>
            <person name="Pearson M."/>
            <person name="Roberts A."/>
            <person name="Saif S."/>
            <person name="Shea T."/>
            <person name="Shenoy N."/>
            <person name="Sisk P."/>
            <person name="Stolte C."/>
            <person name="Sykes S."/>
            <person name="Walk T."/>
            <person name="White J."/>
            <person name="Yandava C."/>
            <person name="Haas B."/>
            <person name="Nusbaum C."/>
            <person name="Birren B."/>
        </authorList>
    </citation>
    <scope>NUCLEOTIDE SEQUENCE</scope>
    <source>
        <strain evidence="2">ATCC 64411</strain>
    </source>
</reference>
<sequence>MPLLMADGEDDGPPASQSHFAKFEDFTPDDAAPFDDEFSRLASSQQWVPGSQEYTRQRTIAMREELSLHFFSQLPPAVKLEDVDEEGEGEDVKELSAEEVALQGYQALCREVGIDDPSDDVAVCKRALKSTLVNIVDLIDTRRTGKDVKVWDDFAKFRKYTLQPAKRIDLSEAKAPPGYLASLLQFLRGPGFPKHGKRRKRKGGGGVVSGRVAKPKA</sequence>
<dbReference type="OMA" id="YRTEWAR"/>
<dbReference type="PANTHER" id="PTHR38846">
    <property type="entry name" value="C3H1-TYPE DOMAIN-CONTAINING PROTEIN"/>
    <property type="match status" value="1"/>
</dbReference>
<dbReference type="VEuPathDB" id="FungiDB:MAPG_11294"/>
<evidence type="ECO:0000313" key="2">
    <source>
        <dbReference type="EMBL" id="KLU92348.1"/>
    </source>
</evidence>
<organism evidence="3 4">
    <name type="scientific">Magnaporthiopsis poae (strain ATCC 64411 / 73-15)</name>
    <name type="common">Kentucky bluegrass fungus</name>
    <name type="synonym">Magnaporthe poae</name>
    <dbReference type="NCBI Taxonomy" id="644358"/>
    <lineage>
        <taxon>Eukaryota</taxon>
        <taxon>Fungi</taxon>
        <taxon>Dikarya</taxon>
        <taxon>Ascomycota</taxon>
        <taxon>Pezizomycotina</taxon>
        <taxon>Sordariomycetes</taxon>
        <taxon>Sordariomycetidae</taxon>
        <taxon>Magnaporthales</taxon>
        <taxon>Magnaporthaceae</taxon>
        <taxon>Magnaporthiopsis</taxon>
    </lineage>
</organism>
<dbReference type="STRING" id="644358.A0A0C4EEW2"/>
<dbReference type="EMBL" id="ADBL01002782">
    <property type="status" value="NOT_ANNOTATED_CDS"/>
    <property type="molecule type" value="Genomic_DNA"/>
</dbReference>
<feature type="compositionally biased region" description="Basic residues" evidence="1">
    <location>
        <begin position="194"/>
        <end position="203"/>
    </location>
</feature>
<reference evidence="3" key="5">
    <citation type="submission" date="2015-06" db="UniProtKB">
        <authorList>
            <consortium name="EnsemblFungi"/>
        </authorList>
    </citation>
    <scope>IDENTIFICATION</scope>
    <source>
        <strain evidence="3">ATCC 64411</strain>
    </source>
</reference>
<keyword evidence="4" id="KW-1185">Reference proteome</keyword>
<protein>
    <submittedName>
        <fullName evidence="2 3">Uncharacterized protein</fullName>
    </submittedName>
</protein>
<dbReference type="OrthoDB" id="6105938at2759"/>
<dbReference type="EnsemblFungi" id="MAPG_11294T0">
    <property type="protein sequence ID" value="MAPG_11294T0"/>
    <property type="gene ID" value="MAPG_11294"/>
</dbReference>
<dbReference type="AlphaFoldDB" id="A0A0C4EEW2"/>
<reference evidence="4" key="2">
    <citation type="submission" date="2010-05" db="EMBL/GenBank/DDBJ databases">
        <title>The genome sequence of Magnaporthe poae strain ATCC 64411.</title>
        <authorList>
            <person name="Ma L.-J."/>
            <person name="Dead R."/>
            <person name="Young S."/>
            <person name="Zeng Q."/>
            <person name="Koehrsen M."/>
            <person name="Alvarado L."/>
            <person name="Berlin A."/>
            <person name="Chapman S.B."/>
            <person name="Chen Z."/>
            <person name="Freedman E."/>
            <person name="Gellesch M."/>
            <person name="Goldberg J."/>
            <person name="Griggs A."/>
            <person name="Gujja S."/>
            <person name="Heilman E.R."/>
            <person name="Heiman D."/>
            <person name="Hepburn T."/>
            <person name="Howarth C."/>
            <person name="Jen D."/>
            <person name="Larson L."/>
            <person name="Mehta T."/>
            <person name="Neiman D."/>
            <person name="Pearson M."/>
            <person name="Roberts A."/>
            <person name="Saif S."/>
            <person name="Shea T."/>
            <person name="Shenoy N."/>
            <person name="Sisk P."/>
            <person name="Stolte C."/>
            <person name="Sykes S."/>
            <person name="Walk T."/>
            <person name="White J."/>
            <person name="Yandava C."/>
            <person name="Haas B."/>
            <person name="Nusbaum C."/>
            <person name="Birren B."/>
        </authorList>
    </citation>
    <scope>NUCLEOTIDE SEQUENCE [LARGE SCALE GENOMIC DNA]</scope>
    <source>
        <strain evidence="4">ATCC 64411 / 73-15</strain>
    </source>
</reference>
<gene>
    <name evidence="2" type="ORF">MAPG_11294</name>
</gene>
<dbReference type="eggNOG" id="ENOG502RG1C">
    <property type="taxonomic scope" value="Eukaryota"/>
</dbReference>
<evidence type="ECO:0000313" key="4">
    <source>
        <dbReference type="Proteomes" id="UP000011715"/>
    </source>
</evidence>
<feature type="region of interest" description="Disordered" evidence="1">
    <location>
        <begin position="191"/>
        <end position="217"/>
    </location>
</feature>
<dbReference type="PANTHER" id="PTHR38846:SF1">
    <property type="entry name" value="C3H1-TYPE DOMAIN-CONTAINING PROTEIN"/>
    <property type="match status" value="1"/>
</dbReference>
<evidence type="ECO:0000256" key="1">
    <source>
        <dbReference type="SAM" id="MobiDB-lite"/>
    </source>
</evidence>
<proteinExistence type="predicted"/>
<accession>A0A0C4EEW2</accession>
<name>A0A0C4EEW2_MAGP6</name>